<name>A0ABU4WFK8_9BACT</name>
<evidence type="ECO:0000313" key="2">
    <source>
        <dbReference type="EMBL" id="MDX8415350.1"/>
    </source>
</evidence>
<accession>A0ABU4WFK8</accession>
<evidence type="ECO:0000256" key="1">
    <source>
        <dbReference type="SAM" id="Coils"/>
    </source>
</evidence>
<dbReference type="InterPro" id="IPR050238">
    <property type="entry name" value="DNA_Rep/Repair_Clamp_Loader"/>
</dbReference>
<protein>
    <submittedName>
        <fullName evidence="2">Uncharacterized protein</fullName>
    </submittedName>
</protein>
<organism evidence="2 3">
    <name type="scientific">Intestinicryptomonas porci</name>
    <dbReference type="NCBI Taxonomy" id="2926320"/>
    <lineage>
        <taxon>Bacteria</taxon>
        <taxon>Pseudomonadati</taxon>
        <taxon>Verrucomicrobiota</taxon>
        <taxon>Opitutia</taxon>
        <taxon>Opitutales</taxon>
        <taxon>Intestinicryptomonaceae</taxon>
        <taxon>Intestinicryptomonas</taxon>
    </lineage>
</organism>
<proteinExistence type="predicted"/>
<dbReference type="RefSeq" id="WP_370396797.1">
    <property type="nucleotide sequence ID" value="NZ_JALBUT010000004.1"/>
</dbReference>
<dbReference type="PANTHER" id="PTHR11669:SF8">
    <property type="entry name" value="DNA POLYMERASE III SUBUNIT DELTA"/>
    <property type="match status" value="1"/>
</dbReference>
<dbReference type="EMBL" id="JALBUT010000004">
    <property type="protein sequence ID" value="MDX8415350.1"/>
    <property type="molecule type" value="Genomic_DNA"/>
</dbReference>
<dbReference type="Proteomes" id="UP001275932">
    <property type="component" value="Unassembled WGS sequence"/>
</dbReference>
<keyword evidence="3" id="KW-1185">Reference proteome</keyword>
<feature type="coiled-coil region" evidence="1">
    <location>
        <begin position="208"/>
        <end position="235"/>
    </location>
</feature>
<dbReference type="InterPro" id="IPR027417">
    <property type="entry name" value="P-loop_NTPase"/>
</dbReference>
<dbReference type="SUPFAM" id="SSF52540">
    <property type="entry name" value="P-loop containing nucleoside triphosphate hydrolases"/>
    <property type="match status" value="1"/>
</dbReference>
<evidence type="ECO:0000313" key="3">
    <source>
        <dbReference type="Proteomes" id="UP001275932"/>
    </source>
</evidence>
<gene>
    <name evidence="2" type="ORF">MOX91_04040</name>
</gene>
<sequence>MSEFGAAGEVLDRAINSNRLHHAVLLYGGSIVELERLAKHCAGRLLNVSDPARHPDFFELRPSGKARNIKIGSDSDRVGGEWPVNTMRWLLEKLYQSSNAGGKKVAVVYEADRMNVESANSFLKTLEEPAHDTFLFMLTERPNDLLDTIKSRCIHLRVPCKSAVLEDDEWEDWICDFSKWQKAMVVGFDGKFTPSDALMQCYSMLSRFDGILSRLSDMEEKLTDEERENLDEEQIAALQAGERRRLRKRMLSAIEEEMLNSAMEASNGKVPSLKLAHSTEILEHSAGLMELNMQDAAALEYFFLNSLRIWSR</sequence>
<dbReference type="Pfam" id="PF13177">
    <property type="entry name" value="DNA_pol3_delta2"/>
    <property type="match status" value="1"/>
</dbReference>
<comment type="caution">
    <text evidence="2">The sequence shown here is derived from an EMBL/GenBank/DDBJ whole genome shotgun (WGS) entry which is preliminary data.</text>
</comment>
<dbReference type="Gene3D" id="3.40.50.300">
    <property type="entry name" value="P-loop containing nucleotide triphosphate hydrolases"/>
    <property type="match status" value="1"/>
</dbReference>
<reference evidence="2 3" key="1">
    <citation type="submission" date="2022-03" db="EMBL/GenBank/DDBJ databases">
        <title>Novel taxa within the pig intestine.</title>
        <authorList>
            <person name="Wylensek D."/>
            <person name="Bishof K."/>
            <person name="Afrizal A."/>
            <person name="Clavel T."/>
        </authorList>
    </citation>
    <scope>NUCLEOTIDE SEQUENCE [LARGE SCALE GENOMIC DNA]</scope>
    <source>
        <strain evidence="2 3">CLA-KB-P66</strain>
    </source>
</reference>
<keyword evidence="1" id="KW-0175">Coiled coil</keyword>
<dbReference type="PANTHER" id="PTHR11669">
    <property type="entry name" value="REPLICATION FACTOR C / DNA POLYMERASE III GAMMA-TAU SUBUNIT"/>
    <property type="match status" value="1"/>
</dbReference>